<comment type="caution">
    <text evidence="7">The sequence shown here is derived from an EMBL/GenBank/DDBJ whole genome shotgun (WGS) entry which is preliminary data.</text>
</comment>
<dbReference type="PANTHER" id="PTHR14226:SF78">
    <property type="entry name" value="SLR0060 PROTEIN"/>
    <property type="match status" value="1"/>
</dbReference>
<keyword evidence="1 4" id="KW-0378">Hydrolase</keyword>
<dbReference type="Gene3D" id="3.40.1090.10">
    <property type="entry name" value="Cytosolic phospholipase A2 catalytic domain"/>
    <property type="match status" value="2"/>
</dbReference>
<dbReference type="EMBL" id="AAUW01000014">
    <property type="protein sequence ID" value="EAV42577.1"/>
    <property type="molecule type" value="Genomic_DNA"/>
</dbReference>
<feature type="active site" description="Nucleophile" evidence="4">
    <location>
        <position position="53"/>
    </location>
</feature>
<evidence type="ECO:0000256" key="3">
    <source>
        <dbReference type="ARBA" id="ARBA00023098"/>
    </source>
</evidence>
<feature type="region of interest" description="Disordered" evidence="5">
    <location>
        <begin position="285"/>
        <end position="305"/>
    </location>
</feature>
<feature type="short sequence motif" description="DGA/G" evidence="4">
    <location>
        <begin position="204"/>
        <end position="206"/>
    </location>
</feature>
<protein>
    <recommendedName>
        <fullName evidence="6">PNPLA domain-containing protein</fullName>
    </recommendedName>
</protein>
<dbReference type="eggNOG" id="COG1752">
    <property type="taxonomic scope" value="Bacteria"/>
</dbReference>
<feature type="domain" description="PNPLA" evidence="6">
    <location>
        <begin position="19"/>
        <end position="217"/>
    </location>
</feature>
<evidence type="ECO:0000256" key="5">
    <source>
        <dbReference type="SAM" id="MobiDB-lite"/>
    </source>
</evidence>
<evidence type="ECO:0000256" key="1">
    <source>
        <dbReference type="ARBA" id="ARBA00022801"/>
    </source>
</evidence>
<evidence type="ECO:0000313" key="8">
    <source>
        <dbReference type="Proteomes" id="UP000004848"/>
    </source>
</evidence>
<sequence>MKQTVSHSASGAPRIPVNLALQGGGAHGAFTWGVLDRLLEEETLHINALSGTSAGAMNAAALLTGLVKGGREEARASLAGFWKTVSKRSRFTPFNMTTSRAVLGGLGIDFEKLPFLFGAGMDFLSPYDLNPAGFNPLREIIEETIDIDAIAHSAIALHVTATHVGSGEARIFSNSAISTDVLLASACLPSLFHAVEIDGEHYWDGGYTGNPSLMPLVLEPGDADLLLVQTSPTERAALPQDARQIAAREKEISFNAPLIKDLRLLAELQHQAGINAPVTRSGFLPSLTGRAAGSGRSGSNGDASRTADGFATLRVHRIAGAAMNGHSGQSKLNSTWPFLEQLREEGRSAADEFLQKNGAHLGRRSTLDLSQWLQRSDAAPVRKAKAS</sequence>
<organism evidence="7 8">
    <name type="scientific">Roseibium aggregatum (strain ATCC 25650 / DSM 13394 / JCM 20685 / NBRC 16684 / NCIMB 2208 / IAM 12614 / B1)</name>
    <name type="common">Stappia aggregata</name>
    <dbReference type="NCBI Taxonomy" id="384765"/>
    <lineage>
        <taxon>Bacteria</taxon>
        <taxon>Pseudomonadati</taxon>
        <taxon>Pseudomonadota</taxon>
        <taxon>Alphaproteobacteria</taxon>
        <taxon>Hyphomicrobiales</taxon>
        <taxon>Stappiaceae</taxon>
        <taxon>Roseibium</taxon>
    </lineage>
</organism>
<dbReference type="GeneID" id="68848129"/>
<feature type="compositionally biased region" description="Low complexity" evidence="5">
    <location>
        <begin position="289"/>
        <end position="304"/>
    </location>
</feature>
<dbReference type="OrthoDB" id="9807112at2"/>
<feature type="short sequence motif" description="GXGXXG" evidence="4">
    <location>
        <begin position="23"/>
        <end position="28"/>
    </location>
</feature>
<reference evidence="7 8" key="1">
    <citation type="submission" date="2006-05" db="EMBL/GenBank/DDBJ databases">
        <authorList>
            <person name="King G."/>
            <person name="Ferriera S."/>
            <person name="Johnson J."/>
            <person name="Kravitz S."/>
            <person name="Beeson K."/>
            <person name="Sutton G."/>
            <person name="Rogers Y.-H."/>
            <person name="Friedman R."/>
            <person name="Frazier M."/>
            <person name="Venter J.C."/>
        </authorList>
    </citation>
    <scope>NUCLEOTIDE SEQUENCE [LARGE SCALE GENOMIC DNA]</scope>
    <source>
        <strain evidence="8">ATCC 25650 / DSM 13394 / JCM 20685 / NBRC 16684 / NCIMB 2208 / IAM 12614 / B1</strain>
    </source>
</reference>
<keyword evidence="3 4" id="KW-0443">Lipid metabolism</keyword>
<dbReference type="InterPro" id="IPR016035">
    <property type="entry name" value="Acyl_Trfase/lysoPLipase"/>
</dbReference>
<dbReference type="GO" id="GO:0016787">
    <property type="term" value="F:hydrolase activity"/>
    <property type="evidence" value="ECO:0007669"/>
    <property type="project" value="UniProtKB-UniRule"/>
</dbReference>
<dbReference type="InterPro" id="IPR050301">
    <property type="entry name" value="NTE"/>
</dbReference>
<feature type="short sequence motif" description="GXSXG" evidence="4">
    <location>
        <begin position="51"/>
        <end position="55"/>
    </location>
</feature>
<evidence type="ECO:0000256" key="2">
    <source>
        <dbReference type="ARBA" id="ARBA00022963"/>
    </source>
</evidence>
<dbReference type="PANTHER" id="PTHR14226">
    <property type="entry name" value="NEUROPATHY TARGET ESTERASE/SWISS CHEESE D.MELANOGASTER"/>
    <property type="match status" value="1"/>
</dbReference>
<evidence type="ECO:0000256" key="4">
    <source>
        <dbReference type="PROSITE-ProRule" id="PRU01161"/>
    </source>
</evidence>
<evidence type="ECO:0000259" key="6">
    <source>
        <dbReference type="PROSITE" id="PS51635"/>
    </source>
</evidence>
<accession>A0NXQ0</accession>
<dbReference type="AlphaFoldDB" id="A0NXQ0"/>
<evidence type="ECO:0000313" key="7">
    <source>
        <dbReference type="EMBL" id="EAV42577.1"/>
    </source>
</evidence>
<name>A0NXQ0_ROSAI</name>
<keyword evidence="2 4" id="KW-0442">Lipid degradation</keyword>
<dbReference type="Pfam" id="PF01734">
    <property type="entry name" value="Patatin"/>
    <property type="match status" value="1"/>
</dbReference>
<feature type="active site" description="Proton acceptor" evidence="4">
    <location>
        <position position="204"/>
    </location>
</feature>
<dbReference type="SUPFAM" id="SSF52151">
    <property type="entry name" value="FabD/lysophospholipase-like"/>
    <property type="match status" value="1"/>
</dbReference>
<dbReference type="GO" id="GO:0016042">
    <property type="term" value="P:lipid catabolic process"/>
    <property type="evidence" value="ECO:0007669"/>
    <property type="project" value="UniProtKB-UniRule"/>
</dbReference>
<proteinExistence type="predicted"/>
<gene>
    <name evidence="7" type="ORF">SIAM614_28457</name>
</gene>
<dbReference type="PROSITE" id="PS51635">
    <property type="entry name" value="PNPLA"/>
    <property type="match status" value="1"/>
</dbReference>
<dbReference type="InterPro" id="IPR002641">
    <property type="entry name" value="PNPLA_dom"/>
</dbReference>
<dbReference type="Proteomes" id="UP000004848">
    <property type="component" value="Unassembled WGS sequence"/>
</dbReference>
<dbReference type="RefSeq" id="WP_006937095.1">
    <property type="nucleotide sequence ID" value="NZ_AAUW01000014.1"/>
</dbReference>